<dbReference type="InterPro" id="IPR010385">
    <property type="entry name" value="DUF982"/>
</dbReference>
<evidence type="ECO:0008006" key="3">
    <source>
        <dbReference type="Google" id="ProtNLM"/>
    </source>
</evidence>
<gene>
    <name evidence="1" type="ORF">SAMN04488498_11516</name>
</gene>
<dbReference type="Pfam" id="PF06169">
    <property type="entry name" value="DUF982"/>
    <property type="match status" value="1"/>
</dbReference>
<proteinExistence type="predicted"/>
<dbReference type="AlphaFoldDB" id="A0A1I4CY56"/>
<sequence length="193" mass="21410">MPGDSDSVRRTCFSLGVPQTRQVGCGRLVHWGPLQAGQTLRVFERTSPLRQCFFHNPVTYCMVAANEPQSRPCGRWSHSWHAFFERGPMAANEFNAPVLVALGPQRTIRVVSSAAEAIECLSSIYWPRVAKRHSLEAVHVCMQAWHGYRTAESARQAFIAAAQAATVLIVGNHRPAGSHLAAEARSRRRHSVK</sequence>
<name>A0A1I4CY56_9HYPH</name>
<dbReference type="Proteomes" id="UP000323300">
    <property type="component" value="Unassembled WGS sequence"/>
</dbReference>
<reference evidence="1 2" key="1">
    <citation type="submission" date="2016-10" db="EMBL/GenBank/DDBJ databases">
        <authorList>
            <person name="Varghese N."/>
            <person name="Submissions S."/>
        </authorList>
    </citation>
    <scope>NUCLEOTIDE SEQUENCE [LARGE SCALE GENOMIC DNA]</scope>
    <source>
        <strain evidence="1 2">DSM 21822</strain>
    </source>
</reference>
<dbReference type="RefSeq" id="WP_149762226.1">
    <property type="nucleotide sequence ID" value="NZ_BSPE01000001.1"/>
</dbReference>
<evidence type="ECO:0000313" key="2">
    <source>
        <dbReference type="Proteomes" id="UP000323300"/>
    </source>
</evidence>
<accession>A0A1I4CY56</accession>
<evidence type="ECO:0000313" key="1">
    <source>
        <dbReference type="EMBL" id="SFK86182.1"/>
    </source>
</evidence>
<dbReference type="EMBL" id="FOSL01000015">
    <property type="protein sequence ID" value="SFK86182.1"/>
    <property type="molecule type" value="Genomic_DNA"/>
</dbReference>
<organism evidence="1 2">
    <name type="scientific">Neomesorhizobium albiziae</name>
    <dbReference type="NCBI Taxonomy" id="335020"/>
    <lineage>
        <taxon>Bacteria</taxon>
        <taxon>Pseudomonadati</taxon>
        <taxon>Pseudomonadota</taxon>
        <taxon>Alphaproteobacteria</taxon>
        <taxon>Hyphomicrobiales</taxon>
        <taxon>Phyllobacteriaceae</taxon>
        <taxon>Neomesorhizobium</taxon>
    </lineage>
</organism>
<keyword evidence="2" id="KW-1185">Reference proteome</keyword>
<protein>
    <recommendedName>
        <fullName evidence="3">DUF982 domain-containing protein</fullName>
    </recommendedName>
</protein>
<dbReference type="Gene3D" id="6.10.250.730">
    <property type="match status" value="1"/>
</dbReference>